<evidence type="ECO:0000313" key="8">
    <source>
        <dbReference type="Proteomes" id="UP000215563"/>
    </source>
</evidence>
<dbReference type="CDD" id="cd00685">
    <property type="entry name" value="Trans_IPPS_HT"/>
    <property type="match status" value="1"/>
</dbReference>
<evidence type="ECO:0008006" key="9">
    <source>
        <dbReference type="Google" id="ProtNLM"/>
    </source>
</evidence>
<dbReference type="InterPro" id="IPR000092">
    <property type="entry name" value="Polyprenyl_synt"/>
</dbReference>
<dbReference type="GO" id="GO:0008299">
    <property type="term" value="P:isoprenoid biosynthetic process"/>
    <property type="evidence" value="ECO:0007669"/>
    <property type="project" value="InterPro"/>
</dbReference>
<evidence type="ECO:0000256" key="5">
    <source>
        <dbReference type="ARBA" id="ARBA00022842"/>
    </source>
</evidence>
<dbReference type="OrthoDB" id="4497239at2"/>
<evidence type="ECO:0000256" key="4">
    <source>
        <dbReference type="ARBA" id="ARBA00022723"/>
    </source>
</evidence>
<comment type="similarity">
    <text evidence="2">Belongs to the FPP/GGPP synthase family.</text>
</comment>
<evidence type="ECO:0000313" key="7">
    <source>
        <dbReference type="EMBL" id="OXM47384.1"/>
    </source>
</evidence>
<dbReference type="PANTHER" id="PTHR12001:SF85">
    <property type="entry name" value="SHORT CHAIN ISOPRENYL DIPHOSPHATE SYNTHASE"/>
    <property type="match status" value="1"/>
</dbReference>
<keyword evidence="5" id="KW-0460">Magnesium</keyword>
<dbReference type="PROSITE" id="PS00444">
    <property type="entry name" value="POLYPRENYL_SYNTHASE_2"/>
    <property type="match status" value="1"/>
</dbReference>
<dbReference type="InterPro" id="IPR033749">
    <property type="entry name" value="Polyprenyl_synt_CS"/>
</dbReference>
<keyword evidence="3" id="KW-0808">Transferase</keyword>
<proteinExistence type="inferred from homology"/>
<dbReference type="RefSeq" id="WP_084702225.1">
    <property type="nucleotide sequence ID" value="NZ_KB913032.1"/>
</dbReference>
<evidence type="ECO:0000256" key="1">
    <source>
        <dbReference type="ARBA" id="ARBA00001946"/>
    </source>
</evidence>
<accession>A0A229RLT5</accession>
<gene>
    <name evidence="7" type="ORF">CFP75_24420</name>
</gene>
<evidence type="ECO:0000256" key="2">
    <source>
        <dbReference type="ARBA" id="ARBA00006706"/>
    </source>
</evidence>
<evidence type="ECO:0000256" key="3">
    <source>
        <dbReference type="ARBA" id="ARBA00022679"/>
    </source>
</evidence>
<protein>
    <recommendedName>
        <fullName evidence="9">Polyprenyl synthetase</fullName>
    </recommendedName>
</protein>
<dbReference type="PANTHER" id="PTHR12001">
    <property type="entry name" value="GERANYLGERANYL PYROPHOSPHATE SYNTHASE"/>
    <property type="match status" value="1"/>
</dbReference>
<dbReference type="GO" id="GO:0046872">
    <property type="term" value="F:metal ion binding"/>
    <property type="evidence" value="ECO:0007669"/>
    <property type="project" value="UniProtKB-KW"/>
</dbReference>
<evidence type="ECO:0000256" key="6">
    <source>
        <dbReference type="SAM" id="MobiDB-lite"/>
    </source>
</evidence>
<dbReference type="GO" id="GO:0004659">
    <property type="term" value="F:prenyltransferase activity"/>
    <property type="evidence" value="ECO:0007669"/>
    <property type="project" value="InterPro"/>
</dbReference>
<keyword evidence="8" id="KW-1185">Reference proteome</keyword>
<dbReference type="Proteomes" id="UP000215563">
    <property type="component" value="Unassembled WGS sequence"/>
</dbReference>
<dbReference type="AlphaFoldDB" id="A0A229RLT5"/>
<comment type="caution">
    <text evidence="7">The sequence shown here is derived from an EMBL/GenBank/DDBJ whole genome shotgun (WGS) entry which is preliminary data.</text>
</comment>
<organism evidence="7 8">
    <name type="scientific">Amycolatopsis alba DSM 44262</name>
    <dbReference type="NCBI Taxonomy" id="1125972"/>
    <lineage>
        <taxon>Bacteria</taxon>
        <taxon>Bacillati</taxon>
        <taxon>Actinomycetota</taxon>
        <taxon>Actinomycetes</taxon>
        <taxon>Pseudonocardiales</taxon>
        <taxon>Pseudonocardiaceae</taxon>
        <taxon>Amycolatopsis</taxon>
    </lineage>
</organism>
<sequence length="742" mass="81283">MPTETNEHVQRRVAEELERFFAHKRREFGDRRLRSVLPVLCNFTLASKHIRSLFCYWGWRGARPGPSEPDRELISTCAALELLHAGLLVHDDIVDGDDTRRGQPTVRRSFADISPHPANANRQQRTGDDAALLAGDVLLTWSAELLHSIDTSHSRKDAMMAHFYQMCNAVTLGQLTEAFTPVQGSSLADALEISRLKTSSYSIEGPLALGGVLAGAAPEVLDVYQRFGRGLGEAIQLLDDVVDAFSGIEDSTRVTPEVIAELRQPKPSSLILAATERAQPHQAARIARLYGDPYLDEAGAAELQQVIIATGARTAMEEMHRQRLATALETLRELPDPGEACHELTNLAKMFAGSLIRHADSVPPAGAAGDPPVPSITFGLTSTTGPADYAPNVQVLKARIEQSLEKFIEEQIQVIDTYEKETLFGLLRPYLLEGGKRLRPIFCYWGWRGAGGEDNDQIVRVASTIELFHHFAASQDDVMDESAFRWGRPTLHRTLADLHSKSDWMGDSDKFGASIAIILGDLCLTWADDLFHNCGLPPERLFTAWPIYQSMRREALIGQYLDVASVTRDPAAPPRLSQALKAIRYKSVGYTIKFPLLLGGTLAGAPSKLLDTYSEFGLPFGEAFQLRDDLFGAFGDPRVTGKPNLDDFRAGKETALIALAVERANPAQAKVITRLYGKPDLGDADAETLREVLAATGAADAVEAMISERTDSALRILAEAPVERSAASALRDLTLACAWRES</sequence>
<comment type="cofactor">
    <cofactor evidence="1">
        <name>Mg(2+)</name>
        <dbReference type="ChEBI" id="CHEBI:18420"/>
    </cofactor>
</comment>
<dbReference type="SFLD" id="SFLDS00005">
    <property type="entry name" value="Isoprenoid_Synthase_Type_I"/>
    <property type="match status" value="2"/>
</dbReference>
<name>A0A229RLT5_AMYAL</name>
<dbReference type="Pfam" id="PF00348">
    <property type="entry name" value="polyprenyl_synt"/>
    <property type="match status" value="2"/>
</dbReference>
<dbReference type="InterPro" id="IPR008949">
    <property type="entry name" value="Isoprenoid_synthase_dom_sf"/>
</dbReference>
<feature type="region of interest" description="Disordered" evidence="6">
    <location>
        <begin position="98"/>
        <end position="123"/>
    </location>
</feature>
<dbReference type="PROSITE" id="PS00723">
    <property type="entry name" value="POLYPRENYL_SYNTHASE_1"/>
    <property type="match status" value="1"/>
</dbReference>
<keyword evidence="4" id="KW-0479">Metal-binding</keyword>
<dbReference type="SUPFAM" id="SSF48576">
    <property type="entry name" value="Terpenoid synthases"/>
    <property type="match status" value="2"/>
</dbReference>
<dbReference type="Gene3D" id="1.10.600.10">
    <property type="entry name" value="Farnesyl Diphosphate Synthase"/>
    <property type="match status" value="2"/>
</dbReference>
<dbReference type="EMBL" id="NMQU01000076">
    <property type="protein sequence ID" value="OXM47384.1"/>
    <property type="molecule type" value="Genomic_DNA"/>
</dbReference>
<reference evidence="7 8" key="1">
    <citation type="submission" date="2017-07" db="EMBL/GenBank/DDBJ databases">
        <title>Amycolatopsis alba DSM 44262 Genome sequencing and assembly.</title>
        <authorList>
            <person name="Kaur N."/>
            <person name="Mayilraj S."/>
        </authorList>
    </citation>
    <scope>NUCLEOTIDE SEQUENCE [LARGE SCALE GENOMIC DNA]</scope>
    <source>
        <strain evidence="7 8">DSM 44262</strain>
    </source>
</reference>